<dbReference type="Proteomes" id="UP001060085">
    <property type="component" value="Linkage Group LG04"/>
</dbReference>
<comment type="caution">
    <text evidence="1">The sequence shown here is derived from an EMBL/GenBank/DDBJ whole genome shotgun (WGS) entry which is preliminary data.</text>
</comment>
<protein>
    <submittedName>
        <fullName evidence="1">Uncharacterized protein</fullName>
    </submittedName>
</protein>
<dbReference type="EMBL" id="CM044704">
    <property type="protein sequence ID" value="KAI5666924.1"/>
    <property type="molecule type" value="Genomic_DNA"/>
</dbReference>
<evidence type="ECO:0000313" key="2">
    <source>
        <dbReference type="Proteomes" id="UP001060085"/>
    </source>
</evidence>
<proteinExistence type="predicted"/>
<keyword evidence="2" id="KW-1185">Reference proteome</keyword>
<organism evidence="1 2">
    <name type="scientific">Catharanthus roseus</name>
    <name type="common">Madagascar periwinkle</name>
    <name type="synonym">Vinca rosea</name>
    <dbReference type="NCBI Taxonomy" id="4058"/>
    <lineage>
        <taxon>Eukaryota</taxon>
        <taxon>Viridiplantae</taxon>
        <taxon>Streptophyta</taxon>
        <taxon>Embryophyta</taxon>
        <taxon>Tracheophyta</taxon>
        <taxon>Spermatophyta</taxon>
        <taxon>Magnoliopsida</taxon>
        <taxon>eudicotyledons</taxon>
        <taxon>Gunneridae</taxon>
        <taxon>Pentapetalae</taxon>
        <taxon>asterids</taxon>
        <taxon>lamiids</taxon>
        <taxon>Gentianales</taxon>
        <taxon>Apocynaceae</taxon>
        <taxon>Rauvolfioideae</taxon>
        <taxon>Vinceae</taxon>
        <taxon>Catharanthinae</taxon>
        <taxon>Catharanthus</taxon>
    </lineage>
</organism>
<reference evidence="2" key="1">
    <citation type="journal article" date="2023" name="Nat. Plants">
        <title>Single-cell RNA sequencing provides a high-resolution roadmap for understanding the multicellular compartmentation of specialized metabolism.</title>
        <authorList>
            <person name="Sun S."/>
            <person name="Shen X."/>
            <person name="Li Y."/>
            <person name="Li Y."/>
            <person name="Wang S."/>
            <person name="Li R."/>
            <person name="Zhang H."/>
            <person name="Shen G."/>
            <person name="Guo B."/>
            <person name="Wei J."/>
            <person name="Xu J."/>
            <person name="St-Pierre B."/>
            <person name="Chen S."/>
            <person name="Sun C."/>
        </authorList>
    </citation>
    <scope>NUCLEOTIDE SEQUENCE [LARGE SCALE GENOMIC DNA]</scope>
</reference>
<name>A0ACC0B2Q3_CATRO</name>
<accession>A0ACC0B2Q3</accession>
<sequence>MEEDRSWMYRRTVPGAMGISKEASMGPMHERAIWDAWQKRASLRYKDLMYKVRNDGYQLNWMTIAQYTSLCNEWGSKAYKKRVEAAQQNQLQCPSKHTGGSRSFIECFLITFKFESSFMFVAGEDGRGLWTVGTICPTASVEERAKYQELKANVECTYIETGSPILIDEQLIFEDASGNNKGHVYNHYRGLPGR</sequence>
<evidence type="ECO:0000313" key="1">
    <source>
        <dbReference type="EMBL" id="KAI5666924.1"/>
    </source>
</evidence>
<gene>
    <name evidence="1" type="ORF">M9H77_16777</name>
</gene>